<sequence>MDEESNEPRPSPRHIDRKNRLFEYLVVLFGPFYVLHTFSLIAGILIGVIALPLYIRFVSDKQDGYMMHFAYKLGFPVNKLISRKIKRLSP</sequence>
<evidence type="ECO:0008006" key="4">
    <source>
        <dbReference type="Google" id="ProtNLM"/>
    </source>
</evidence>
<evidence type="ECO:0000313" key="2">
    <source>
        <dbReference type="EMBL" id="PKY09759.1"/>
    </source>
</evidence>
<organism evidence="2 3">
    <name type="scientific">Acidithiobacillus marinus</name>
    <dbReference type="NCBI Taxonomy" id="187490"/>
    <lineage>
        <taxon>Bacteria</taxon>
        <taxon>Pseudomonadati</taxon>
        <taxon>Pseudomonadota</taxon>
        <taxon>Acidithiobacillia</taxon>
        <taxon>Acidithiobacillales</taxon>
        <taxon>Acidithiobacillaceae</taxon>
        <taxon>Acidithiobacillus</taxon>
    </lineage>
</organism>
<keyword evidence="1" id="KW-0812">Transmembrane</keyword>
<dbReference type="OrthoDB" id="9930222at2"/>
<feature type="transmembrane region" description="Helical" evidence="1">
    <location>
        <begin position="21"/>
        <end position="53"/>
    </location>
</feature>
<dbReference type="AlphaFoldDB" id="A0A2I1DIQ7"/>
<keyword evidence="1" id="KW-0472">Membrane</keyword>
<dbReference type="Proteomes" id="UP000234329">
    <property type="component" value="Unassembled WGS sequence"/>
</dbReference>
<name>A0A2I1DIQ7_9PROT</name>
<comment type="caution">
    <text evidence="2">The sequence shown here is derived from an EMBL/GenBank/DDBJ whole genome shotgun (WGS) entry which is preliminary data.</text>
</comment>
<protein>
    <recommendedName>
        <fullName evidence="4">Type IV conjugative transfer system protein TraL</fullName>
    </recommendedName>
</protein>
<accession>A0A2I1DIQ7</accession>
<proteinExistence type="predicted"/>
<evidence type="ECO:0000256" key="1">
    <source>
        <dbReference type="SAM" id="Phobius"/>
    </source>
</evidence>
<gene>
    <name evidence="2" type="ORF">B1757_13240</name>
</gene>
<keyword evidence="3" id="KW-1185">Reference proteome</keyword>
<reference evidence="2 3" key="1">
    <citation type="submission" date="2017-03" db="EMBL/GenBank/DDBJ databases">
        <title>Draft genime sequence of the acidophilic sulfur-oxidizing bacterium Acidithiobacillus sp. SH, isolated from seawater.</title>
        <authorList>
            <person name="Sharmin S."/>
            <person name="Tokuhisa M."/>
            <person name="Kanao T."/>
            <person name="Kamimura K."/>
        </authorList>
    </citation>
    <scope>NUCLEOTIDE SEQUENCE [LARGE SCALE GENOMIC DNA]</scope>
    <source>
        <strain evidence="2 3">SH</strain>
    </source>
</reference>
<evidence type="ECO:0000313" key="3">
    <source>
        <dbReference type="Proteomes" id="UP000234329"/>
    </source>
</evidence>
<dbReference type="InParanoid" id="A0A2I1DIQ7"/>
<keyword evidence="1" id="KW-1133">Transmembrane helix</keyword>
<dbReference type="EMBL" id="MXAV01000051">
    <property type="protein sequence ID" value="PKY09759.1"/>
    <property type="molecule type" value="Genomic_DNA"/>
</dbReference>